<reference evidence="3" key="1">
    <citation type="submission" date="2020-01" db="EMBL/GenBank/DDBJ databases">
        <title>Insect and environment-associated Actinomycetes.</title>
        <authorList>
            <person name="Currrie C."/>
            <person name="Chevrette M."/>
            <person name="Carlson C."/>
            <person name="Stubbendieck R."/>
            <person name="Wendt-Pienkowski E."/>
        </authorList>
    </citation>
    <scope>NUCLEOTIDE SEQUENCE</scope>
    <source>
        <strain evidence="3">SID14436</strain>
    </source>
</reference>
<name>A0A6G3QT54_9ACTN</name>
<dbReference type="AlphaFoldDB" id="A0A6G3QT54"/>
<keyword evidence="2" id="KW-0732">Signal</keyword>
<feature type="chain" id="PRO_5039606254" description="Lipoprotein" evidence="2">
    <location>
        <begin position="18"/>
        <end position="261"/>
    </location>
</feature>
<evidence type="ECO:0008006" key="4">
    <source>
        <dbReference type="Google" id="ProtNLM"/>
    </source>
</evidence>
<dbReference type="Gene3D" id="2.50.20.20">
    <property type="match status" value="1"/>
</dbReference>
<organism evidence="3">
    <name type="scientific">Streptomyces sp. SID14436</name>
    <dbReference type="NCBI Taxonomy" id="2706070"/>
    <lineage>
        <taxon>Bacteria</taxon>
        <taxon>Bacillati</taxon>
        <taxon>Actinomycetota</taxon>
        <taxon>Actinomycetes</taxon>
        <taxon>Kitasatosporales</taxon>
        <taxon>Streptomycetaceae</taxon>
        <taxon>Streptomyces</taxon>
    </lineage>
</organism>
<dbReference type="EMBL" id="JAAGMD010000297">
    <property type="protein sequence ID" value="NEA86525.1"/>
    <property type="molecule type" value="Genomic_DNA"/>
</dbReference>
<feature type="region of interest" description="Disordered" evidence="1">
    <location>
        <begin position="226"/>
        <end position="261"/>
    </location>
</feature>
<gene>
    <name evidence="3" type="ORF">G3I53_10830</name>
</gene>
<proteinExistence type="predicted"/>
<comment type="caution">
    <text evidence="3">The sequence shown here is derived from an EMBL/GenBank/DDBJ whole genome shotgun (WGS) entry which is preliminary data.</text>
</comment>
<dbReference type="RefSeq" id="WP_164335464.1">
    <property type="nucleotide sequence ID" value="NZ_JAAGMD010000297.1"/>
</dbReference>
<protein>
    <recommendedName>
        <fullName evidence="4">Lipoprotein</fullName>
    </recommendedName>
</protein>
<evidence type="ECO:0000256" key="2">
    <source>
        <dbReference type="SAM" id="SignalP"/>
    </source>
</evidence>
<feature type="compositionally biased region" description="Polar residues" evidence="1">
    <location>
        <begin position="25"/>
        <end position="37"/>
    </location>
</feature>
<accession>A0A6G3QT54</accession>
<feature type="region of interest" description="Disordered" evidence="1">
    <location>
        <begin position="21"/>
        <end position="56"/>
    </location>
</feature>
<sequence length="261" mass="27164">MRRTAIAAVCLAAVATAGLTGCGTQQKDGSPSGSRSQGAAKGADREKEPFPGLSGGEIAERALKATTGAESLRMQGDMPDEESGGTLHIDMSLNKKGECAGTLGLDDQGTAELIKTGDSIYMKYDEAFLRAQSEGEPKGQVDATVAMLAGKWTKMSVQGADADDVAAFCDLDVMLGGAEDGSSDATRGRTTTIGGKRALTLRERDGKDDYTFYVATEGEPYLLRLDNASPEEPGSVTFSAFDEPVPARKPSGPVIDLDALG</sequence>
<evidence type="ECO:0000256" key="1">
    <source>
        <dbReference type="SAM" id="MobiDB-lite"/>
    </source>
</evidence>
<dbReference type="PROSITE" id="PS51257">
    <property type="entry name" value="PROKAR_LIPOPROTEIN"/>
    <property type="match status" value="1"/>
</dbReference>
<feature type="signal peptide" evidence="2">
    <location>
        <begin position="1"/>
        <end position="17"/>
    </location>
</feature>
<evidence type="ECO:0000313" key="3">
    <source>
        <dbReference type="EMBL" id="NEA86525.1"/>
    </source>
</evidence>